<feature type="compositionally biased region" description="Polar residues" evidence="1">
    <location>
        <begin position="250"/>
        <end position="259"/>
    </location>
</feature>
<dbReference type="Proteomes" id="UP001064933">
    <property type="component" value="Chromosome"/>
</dbReference>
<evidence type="ECO:0000313" key="2">
    <source>
        <dbReference type="EMBL" id="UXH78042.1"/>
    </source>
</evidence>
<organism evidence="2 3">
    <name type="scientific">Roseateles amylovorans</name>
    <dbReference type="NCBI Taxonomy" id="2978473"/>
    <lineage>
        <taxon>Bacteria</taxon>
        <taxon>Pseudomonadati</taxon>
        <taxon>Pseudomonadota</taxon>
        <taxon>Betaproteobacteria</taxon>
        <taxon>Burkholderiales</taxon>
        <taxon>Sphaerotilaceae</taxon>
        <taxon>Roseateles</taxon>
    </lineage>
</organism>
<evidence type="ECO:0008006" key="4">
    <source>
        <dbReference type="Google" id="ProtNLM"/>
    </source>
</evidence>
<feature type="compositionally biased region" description="Polar residues" evidence="1">
    <location>
        <begin position="464"/>
        <end position="480"/>
    </location>
</feature>
<keyword evidence="3" id="KW-1185">Reference proteome</keyword>
<protein>
    <recommendedName>
        <fullName evidence="4">DUF1631 family protein</fullName>
    </recommendedName>
</protein>
<accession>A0ABY6AYI9</accession>
<sequence>MYVPTTTDASVAPGFIPQPGSNLADDLVSLQQRLEASLRAIEDRCAGYTPLCRDRWRGRLEDLRHLVHSLAEQPDRAAVEQRVTHFHQATNAINSLLRWPEPELEPLLRKQAALMSEASPLWRRLWNGSARDREEAQNYHRLRLTADKAATPEALARALDDMARDVLRLHVAVDRVNAEALLRGTSGTAPPRSLLRMLVAASAWPSSSTAASGSGGLQMPQLPEQAPSLKRARVAAPDLADDAAVAGPSGSCSASSVKSPPTGATRLSPPAARTLVAPSRANDDRPPATPQQVAEAFQLLYFRVLEQDEALKPLLSVRLDSLRRSEAELRQLLAAPHTTPELNARLQECTARLDREIKALDQLLNQDSQALAVALTCQAELVSRGDLYLRMLGRGSDWHTHQPLATRFSQTVDALNAADNLNDCHRHLVELLYLHISMKSLVKPRPAPLQPSGGTNPLPERPPATTSVATYPDRQASSHF</sequence>
<dbReference type="EMBL" id="CP104562">
    <property type="protein sequence ID" value="UXH78042.1"/>
    <property type="molecule type" value="Genomic_DNA"/>
</dbReference>
<feature type="region of interest" description="Disordered" evidence="1">
    <location>
        <begin position="445"/>
        <end position="480"/>
    </location>
</feature>
<evidence type="ECO:0000313" key="3">
    <source>
        <dbReference type="Proteomes" id="UP001064933"/>
    </source>
</evidence>
<proteinExistence type="predicted"/>
<feature type="region of interest" description="Disordered" evidence="1">
    <location>
        <begin position="209"/>
        <end position="271"/>
    </location>
</feature>
<name>A0ABY6AYI9_9BURK</name>
<feature type="compositionally biased region" description="Low complexity" evidence="1">
    <location>
        <begin position="234"/>
        <end position="246"/>
    </location>
</feature>
<gene>
    <name evidence="2" type="ORF">N4261_24305</name>
</gene>
<dbReference type="RefSeq" id="WP_261757809.1">
    <property type="nucleotide sequence ID" value="NZ_CP104562.2"/>
</dbReference>
<evidence type="ECO:0000256" key="1">
    <source>
        <dbReference type="SAM" id="MobiDB-lite"/>
    </source>
</evidence>
<reference evidence="2" key="1">
    <citation type="submission" date="2022-10" db="EMBL/GenBank/DDBJ databases">
        <title>Characterization and whole genome sequencing of a new Roseateles species, isolated from fresh water.</title>
        <authorList>
            <person name="Guliayeva D.Y."/>
            <person name="Akhremchuk A.E."/>
            <person name="Sikolenko M.A."/>
            <person name="Valentovich L.N."/>
            <person name="Sidarenka A.V."/>
        </authorList>
    </citation>
    <scope>NUCLEOTIDE SEQUENCE</scope>
    <source>
        <strain evidence="2">BIM B-1768</strain>
    </source>
</reference>